<feature type="compositionally biased region" description="Basic and acidic residues" evidence="1">
    <location>
        <begin position="28"/>
        <end position="54"/>
    </location>
</feature>
<feature type="region of interest" description="Disordered" evidence="1">
    <location>
        <begin position="1"/>
        <end position="54"/>
    </location>
</feature>
<evidence type="ECO:0000313" key="2">
    <source>
        <dbReference type="EMBL" id="SFQ45510.1"/>
    </source>
</evidence>
<gene>
    <name evidence="2" type="ORF">SAMN05421670_2118</name>
</gene>
<protein>
    <submittedName>
        <fullName evidence="2">Uncharacterized protein</fullName>
    </submittedName>
</protein>
<reference evidence="3" key="1">
    <citation type="submission" date="2016-10" db="EMBL/GenBank/DDBJ databases">
        <authorList>
            <person name="Varghese N."/>
            <person name="Submissions S."/>
        </authorList>
    </citation>
    <scope>NUCLEOTIDE SEQUENCE [LARGE SCALE GENOMIC DNA]</scope>
    <source>
        <strain evidence="3">DSM 11706</strain>
    </source>
</reference>
<sequence>MKTGKSVNTSNKKEKDNVTGESYLEYQKLNEHEKKQLQVKDGQNNHHVDERGGF</sequence>
<organism evidence="2 3">
    <name type="scientific">Psychrobacillus psychrotolerans</name>
    <dbReference type="NCBI Taxonomy" id="126156"/>
    <lineage>
        <taxon>Bacteria</taxon>
        <taxon>Bacillati</taxon>
        <taxon>Bacillota</taxon>
        <taxon>Bacilli</taxon>
        <taxon>Bacillales</taxon>
        <taxon>Bacillaceae</taxon>
        <taxon>Psychrobacillus</taxon>
    </lineage>
</organism>
<accession>A0A1I5YN09</accession>
<dbReference type="AlphaFoldDB" id="A0A1I5YN09"/>
<dbReference type="Proteomes" id="UP000198734">
    <property type="component" value="Unassembled WGS sequence"/>
</dbReference>
<proteinExistence type="predicted"/>
<dbReference type="RefSeq" id="WP_175496234.1">
    <property type="nucleotide sequence ID" value="NZ_CP183885.1"/>
</dbReference>
<name>A0A1I5YN09_9BACI</name>
<evidence type="ECO:0000256" key="1">
    <source>
        <dbReference type="SAM" id="MobiDB-lite"/>
    </source>
</evidence>
<feature type="compositionally biased region" description="Polar residues" evidence="1">
    <location>
        <begin position="1"/>
        <end position="10"/>
    </location>
</feature>
<dbReference type="EMBL" id="FOXU01000003">
    <property type="protein sequence ID" value="SFQ45510.1"/>
    <property type="molecule type" value="Genomic_DNA"/>
</dbReference>
<evidence type="ECO:0000313" key="3">
    <source>
        <dbReference type="Proteomes" id="UP000198734"/>
    </source>
</evidence>
<keyword evidence="3" id="KW-1185">Reference proteome</keyword>